<keyword evidence="5" id="KW-0804">Transcription</keyword>
<dbReference type="InterPro" id="IPR036388">
    <property type="entry name" value="WH-like_DNA-bd_sf"/>
</dbReference>
<dbReference type="InterPro" id="IPR016032">
    <property type="entry name" value="Sig_transdc_resp-reg_C-effctor"/>
</dbReference>
<proteinExistence type="predicted"/>
<evidence type="ECO:0000256" key="1">
    <source>
        <dbReference type="ARBA" id="ARBA00022553"/>
    </source>
</evidence>
<dbReference type="GO" id="GO:0000156">
    <property type="term" value="F:phosphorelay response regulator activity"/>
    <property type="evidence" value="ECO:0007669"/>
    <property type="project" value="TreeGrafter"/>
</dbReference>
<dbReference type="InterPro" id="IPR001789">
    <property type="entry name" value="Sig_transdc_resp-reg_receiver"/>
</dbReference>
<evidence type="ECO:0000313" key="10">
    <source>
        <dbReference type="EMBL" id="ODC04356.1"/>
    </source>
</evidence>
<dbReference type="GO" id="GO:0032993">
    <property type="term" value="C:protein-DNA complex"/>
    <property type="evidence" value="ECO:0007669"/>
    <property type="project" value="TreeGrafter"/>
</dbReference>
<dbReference type="CDD" id="cd00383">
    <property type="entry name" value="trans_reg_C"/>
    <property type="match status" value="1"/>
</dbReference>
<dbReference type="Pfam" id="PF00486">
    <property type="entry name" value="Trans_reg_C"/>
    <property type="match status" value="1"/>
</dbReference>
<gene>
    <name evidence="10" type="ORF">BFW38_13250</name>
</gene>
<dbReference type="CDD" id="cd19934">
    <property type="entry name" value="REC_OmpR_EcPhoP-like"/>
    <property type="match status" value="1"/>
</dbReference>
<keyword evidence="2" id="KW-0902">Two-component regulatory system</keyword>
<feature type="modified residue" description="4-aspartylphosphate" evidence="6">
    <location>
        <position position="51"/>
    </location>
</feature>
<dbReference type="GO" id="GO:0005829">
    <property type="term" value="C:cytosol"/>
    <property type="evidence" value="ECO:0007669"/>
    <property type="project" value="TreeGrafter"/>
</dbReference>
<evidence type="ECO:0000256" key="3">
    <source>
        <dbReference type="ARBA" id="ARBA00023015"/>
    </source>
</evidence>
<dbReference type="InterPro" id="IPR011006">
    <property type="entry name" value="CheY-like_superfamily"/>
</dbReference>
<dbReference type="InterPro" id="IPR039420">
    <property type="entry name" value="WalR-like"/>
</dbReference>
<dbReference type="SUPFAM" id="SSF46894">
    <property type="entry name" value="C-terminal effector domain of the bipartite response regulators"/>
    <property type="match status" value="1"/>
</dbReference>
<keyword evidence="3" id="KW-0805">Transcription regulation</keyword>
<comment type="caution">
    <text evidence="10">The sequence shown here is derived from an EMBL/GenBank/DDBJ whole genome shotgun (WGS) entry which is preliminary data.</text>
</comment>
<keyword evidence="4 7" id="KW-0238">DNA-binding</keyword>
<evidence type="ECO:0000256" key="4">
    <source>
        <dbReference type="ARBA" id="ARBA00023125"/>
    </source>
</evidence>
<dbReference type="FunFam" id="3.40.50.2300:FF:000002">
    <property type="entry name" value="DNA-binding response regulator PhoP"/>
    <property type="match status" value="1"/>
</dbReference>
<dbReference type="SMART" id="SM00448">
    <property type="entry name" value="REC"/>
    <property type="match status" value="1"/>
</dbReference>
<dbReference type="Gene3D" id="6.10.250.690">
    <property type="match status" value="1"/>
</dbReference>
<dbReference type="Pfam" id="PF00072">
    <property type="entry name" value="Response_reg"/>
    <property type="match status" value="1"/>
</dbReference>
<reference evidence="10 11" key="1">
    <citation type="submission" date="2016-08" db="EMBL/GenBank/DDBJ databases">
        <authorList>
            <person name="Seilhamer J.J."/>
        </authorList>
    </citation>
    <scope>NUCLEOTIDE SEQUENCE [LARGE SCALE GENOMIC DNA]</scope>
    <source>
        <strain evidence="10 11">PH27A</strain>
    </source>
</reference>
<dbReference type="OrthoDB" id="9802426at2"/>
<dbReference type="GO" id="GO:0000976">
    <property type="term" value="F:transcription cis-regulatory region binding"/>
    <property type="evidence" value="ECO:0007669"/>
    <property type="project" value="TreeGrafter"/>
</dbReference>
<evidence type="ECO:0000256" key="5">
    <source>
        <dbReference type="ARBA" id="ARBA00023163"/>
    </source>
</evidence>
<evidence type="ECO:0000256" key="7">
    <source>
        <dbReference type="PROSITE-ProRule" id="PRU01091"/>
    </source>
</evidence>
<dbReference type="PROSITE" id="PS51755">
    <property type="entry name" value="OMPR_PHOB"/>
    <property type="match status" value="1"/>
</dbReference>
<keyword evidence="1 6" id="KW-0597">Phosphoprotein</keyword>
<dbReference type="PANTHER" id="PTHR48111">
    <property type="entry name" value="REGULATOR OF RPOS"/>
    <property type="match status" value="1"/>
</dbReference>
<feature type="domain" description="Response regulatory" evidence="8">
    <location>
        <begin position="2"/>
        <end position="116"/>
    </location>
</feature>
<dbReference type="Gene3D" id="1.10.10.10">
    <property type="entry name" value="Winged helix-like DNA-binding domain superfamily/Winged helix DNA-binding domain"/>
    <property type="match status" value="1"/>
</dbReference>
<dbReference type="EMBL" id="MDTQ01000001">
    <property type="protein sequence ID" value="ODC04356.1"/>
    <property type="molecule type" value="Genomic_DNA"/>
</dbReference>
<dbReference type="SMART" id="SM00862">
    <property type="entry name" value="Trans_reg_C"/>
    <property type="match status" value="1"/>
</dbReference>
<feature type="domain" description="OmpR/PhoB-type" evidence="9">
    <location>
        <begin position="124"/>
        <end position="219"/>
    </location>
</feature>
<organism evidence="10 11">
    <name type="scientific">Terasakiispira papahanaumokuakeensis</name>
    <dbReference type="NCBI Taxonomy" id="197479"/>
    <lineage>
        <taxon>Bacteria</taxon>
        <taxon>Pseudomonadati</taxon>
        <taxon>Pseudomonadota</taxon>
        <taxon>Gammaproteobacteria</taxon>
        <taxon>Oceanospirillales</taxon>
        <taxon>Terasakiispira</taxon>
    </lineage>
</organism>
<sequence>MKLLLVEDDDNLVEQLRPRLQQAGFAVEVANDGIDGAFLGMEETLDGVILDLGLPGQSGLEVLKEWRSAGRDMPVLILTARDAWHEKVDGLKAGADDYLGKPFHVEELVARLEAIIRRHHGQADPMLKVGKIHLNQDTQCVTDASGHTHELTAIEFRLLRCLMLNVGQIMSKTALSEHVYEEDQLRDSNVMEVYVNRLRQRLGRDVIKTRRGQGYVMPTPEGEG</sequence>
<name>A0A1E2VC13_9GAMM</name>
<dbReference type="RefSeq" id="WP_068999337.1">
    <property type="nucleotide sequence ID" value="NZ_MDTQ01000001.1"/>
</dbReference>
<dbReference type="PROSITE" id="PS50110">
    <property type="entry name" value="RESPONSE_REGULATORY"/>
    <property type="match status" value="1"/>
</dbReference>
<dbReference type="SUPFAM" id="SSF52172">
    <property type="entry name" value="CheY-like"/>
    <property type="match status" value="1"/>
</dbReference>
<dbReference type="Gene3D" id="3.40.50.2300">
    <property type="match status" value="1"/>
</dbReference>
<evidence type="ECO:0000259" key="9">
    <source>
        <dbReference type="PROSITE" id="PS51755"/>
    </source>
</evidence>
<keyword evidence="11" id="KW-1185">Reference proteome</keyword>
<evidence type="ECO:0000256" key="2">
    <source>
        <dbReference type="ARBA" id="ARBA00023012"/>
    </source>
</evidence>
<dbReference type="AlphaFoldDB" id="A0A1E2VC13"/>
<dbReference type="PANTHER" id="PTHR48111:SF37">
    <property type="entry name" value="RESPONSE REGULATOR PROTEIN CARR"/>
    <property type="match status" value="1"/>
</dbReference>
<protein>
    <submittedName>
        <fullName evidence="10">DNA-binding response regulator</fullName>
    </submittedName>
</protein>
<evidence type="ECO:0000256" key="6">
    <source>
        <dbReference type="PROSITE-ProRule" id="PRU00169"/>
    </source>
</evidence>
<dbReference type="Proteomes" id="UP000094291">
    <property type="component" value="Unassembled WGS sequence"/>
</dbReference>
<dbReference type="InterPro" id="IPR001867">
    <property type="entry name" value="OmpR/PhoB-type_DNA-bd"/>
</dbReference>
<accession>A0A1E2VC13</accession>
<dbReference type="GO" id="GO:0006355">
    <property type="term" value="P:regulation of DNA-templated transcription"/>
    <property type="evidence" value="ECO:0007669"/>
    <property type="project" value="InterPro"/>
</dbReference>
<evidence type="ECO:0000259" key="8">
    <source>
        <dbReference type="PROSITE" id="PS50110"/>
    </source>
</evidence>
<evidence type="ECO:0000313" key="11">
    <source>
        <dbReference type="Proteomes" id="UP000094291"/>
    </source>
</evidence>
<feature type="DNA-binding region" description="OmpR/PhoB-type" evidence="7">
    <location>
        <begin position="124"/>
        <end position="219"/>
    </location>
</feature>
<dbReference type="STRING" id="197479.BFW38_13250"/>